<dbReference type="Pfam" id="PF02384">
    <property type="entry name" value="N6_Mtase"/>
    <property type="match status" value="1"/>
</dbReference>
<dbReference type="InterPro" id="IPR029063">
    <property type="entry name" value="SAM-dependent_MTases_sf"/>
</dbReference>
<dbReference type="GO" id="GO:0009007">
    <property type="term" value="F:site-specific DNA-methyltransferase (adenine-specific) activity"/>
    <property type="evidence" value="ECO:0007669"/>
    <property type="project" value="UniProtKB-EC"/>
</dbReference>
<dbReference type="EC" id="2.1.1.72" evidence="1"/>
<evidence type="ECO:0000313" key="10">
    <source>
        <dbReference type="EMBL" id="MBO3357572.1"/>
    </source>
</evidence>
<dbReference type="CDD" id="cd02440">
    <property type="entry name" value="AdoMet_MTases"/>
    <property type="match status" value="1"/>
</dbReference>
<dbReference type="Proteomes" id="UP000668068">
    <property type="component" value="Unassembled WGS sequence"/>
</dbReference>
<evidence type="ECO:0000256" key="3">
    <source>
        <dbReference type="ARBA" id="ARBA00022679"/>
    </source>
</evidence>
<comment type="caution">
    <text evidence="10">The sequence shown here is derived from an EMBL/GenBank/DDBJ whole genome shotgun (WGS) entry which is preliminary data.</text>
</comment>
<dbReference type="GO" id="GO:0032259">
    <property type="term" value="P:methylation"/>
    <property type="evidence" value="ECO:0007669"/>
    <property type="project" value="UniProtKB-KW"/>
</dbReference>
<keyword evidence="6" id="KW-0238">DNA-binding</keyword>
<dbReference type="RefSeq" id="WP_003477425.1">
    <property type="nucleotide sequence ID" value="NZ_JAENQO010000001.1"/>
</dbReference>
<gene>
    <name evidence="10" type="ORF">JJB47_02105</name>
</gene>
<organism evidence="10 11">
    <name type="scientific">Clostridium perfringens</name>
    <dbReference type="NCBI Taxonomy" id="1502"/>
    <lineage>
        <taxon>Bacteria</taxon>
        <taxon>Bacillati</taxon>
        <taxon>Bacillota</taxon>
        <taxon>Clostridia</taxon>
        <taxon>Eubacteriales</taxon>
        <taxon>Clostridiaceae</taxon>
        <taxon>Clostridium</taxon>
    </lineage>
</organism>
<dbReference type="Gene3D" id="3.90.220.20">
    <property type="entry name" value="DNA methylase specificity domains"/>
    <property type="match status" value="1"/>
</dbReference>
<keyword evidence="5" id="KW-0680">Restriction system</keyword>
<evidence type="ECO:0000256" key="2">
    <source>
        <dbReference type="ARBA" id="ARBA00022603"/>
    </source>
</evidence>
<dbReference type="InterPro" id="IPR002052">
    <property type="entry name" value="DNA_methylase_N6_adenine_CS"/>
</dbReference>
<keyword evidence="2 10" id="KW-0489">Methyltransferase</keyword>
<evidence type="ECO:0000256" key="1">
    <source>
        <dbReference type="ARBA" id="ARBA00011900"/>
    </source>
</evidence>
<evidence type="ECO:0000256" key="4">
    <source>
        <dbReference type="ARBA" id="ARBA00022691"/>
    </source>
</evidence>
<reference evidence="10" key="1">
    <citation type="submission" date="2020-12" db="EMBL/GenBank/DDBJ databases">
        <title>Comparative genomics of Clostridium perfringens reveals patterns of host-associated phylogenetic clades and virulence factors.</title>
        <authorList>
            <person name="Smith A.H."/>
            <person name="Geier R."/>
        </authorList>
    </citation>
    <scope>NUCLEOTIDE SEQUENCE</scope>
    <source>
        <strain evidence="10">CHD30677R</strain>
    </source>
</reference>
<evidence type="ECO:0000256" key="8">
    <source>
        <dbReference type="SAM" id="Coils"/>
    </source>
</evidence>
<dbReference type="InterPro" id="IPR051537">
    <property type="entry name" value="DNA_Adenine_Mtase"/>
</dbReference>
<keyword evidence="4" id="KW-0949">S-adenosyl-L-methionine</keyword>
<evidence type="ECO:0000259" key="9">
    <source>
        <dbReference type="Pfam" id="PF02384"/>
    </source>
</evidence>
<dbReference type="GO" id="GO:0003677">
    <property type="term" value="F:DNA binding"/>
    <property type="evidence" value="ECO:0007669"/>
    <property type="project" value="UniProtKB-KW"/>
</dbReference>
<evidence type="ECO:0000256" key="5">
    <source>
        <dbReference type="ARBA" id="ARBA00022747"/>
    </source>
</evidence>
<protein>
    <recommendedName>
        <fullName evidence="1">site-specific DNA-methyltransferase (adenine-specific)</fullName>
        <ecNumber evidence="1">2.1.1.72</ecNumber>
    </recommendedName>
</protein>
<dbReference type="PRINTS" id="PR00507">
    <property type="entry name" value="N12N6MTFRASE"/>
</dbReference>
<evidence type="ECO:0000256" key="6">
    <source>
        <dbReference type="ARBA" id="ARBA00023125"/>
    </source>
</evidence>
<sequence length="627" mass="71974">MLRESLIKEVVEGIIESFKYSSLNYSSYESNFITAFVVDASFKRGIIKEVNLDKIFETHNLEDLIRDLQMEIERNVPELKGVFEALGSFYSEDRIFVEVLYKIQQCFNTSEELSVAFNHVLEILNNYSGKVGGENETVNCLSKLSTMIIEPKNGSFYDLAFGSGGTALEAYNYAKSYGNHLKIFGQEINRKQWAIAKIRMFINGIEDADIRCGDTLVEPLFLEKRCETEKFDYIISNPPFSLSWKEIEYKVKEDPYGMFAYGLPSVSSADWLFILAALRSLNETGKAAIITTLGALTRGGAEQRLRERVLNFDYIEAVINLAGNLFSHTAIPCSIIIFNKNKEEHMKGKIKFIEASHIYTSQRRGKNFLSDENINKILEAYRSERDLDGVSKTIGLEGIKDSNISPSRYVFKSEFESEEFGKVKIDLDKLKLTEKIKNIGKTFRGINITNKTVLDPNGEFKIINVSDVKGNEVNIDEVPNYRIENNARVEAYRVEPEDLIISSRGATKVAIIPENSENLLISQNFIGLRLNDENDPEYIKELLLSPIGRYFIDRIKTGTVVQVINQKDFDEMPLVCFDHEEQKKIMKEYKEEERELNKQIEELKRKLENMKLNLYEKMKIKEGFEIL</sequence>
<feature type="domain" description="DNA methylase adenine-specific" evidence="9">
    <location>
        <begin position="113"/>
        <end position="416"/>
    </location>
</feature>
<feature type="coiled-coil region" evidence="8">
    <location>
        <begin position="579"/>
        <end position="620"/>
    </location>
</feature>
<dbReference type="EMBL" id="JAENQP010000001">
    <property type="protein sequence ID" value="MBO3357572.1"/>
    <property type="molecule type" value="Genomic_DNA"/>
</dbReference>
<evidence type="ECO:0000313" key="11">
    <source>
        <dbReference type="Proteomes" id="UP000668068"/>
    </source>
</evidence>
<dbReference type="GO" id="GO:0008170">
    <property type="term" value="F:N-methyltransferase activity"/>
    <property type="evidence" value="ECO:0007669"/>
    <property type="project" value="InterPro"/>
</dbReference>
<dbReference type="AlphaFoldDB" id="A0AAW4ISM1"/>
<dbReference type="PROSITE" id="PS00092">
    <property type="entry name" value="N6_MTASE"/>
    <property type="match status" value="1"/>
</dbReference>
<keyword evidence="3" id="KW-0808">Transferase</keyword>
<dbReference type="SUPFAM" id="SSF116734">
    <property type="entry name" value="DNA methylase specificity domain"/>
    <property type="match status" value="1"/>
</dbReference>
<proteinExistence type="predicted"/>
<dbReference type="InterPro" id="IPR044946">
    <property type="entry name" value="Restrct_endonuc_typeI_TRD_sf"/>
</dbReference>
<dbReference type="SUPFAM" id="SSF53335">
    <property type="entry name" value="S-adenosyl-L-methionine-dependent methyltransferases"/>
    <property type="match status" value="1"/>
</dbReference>
<accession>A0AAW4ISM1</accession>
<dbReference type="InterPro" id="IPR003356">
    <property type="entry name" value="DNA_methylase_A-5"/>
</dbReference>
<comment type="catalytic activity">
    <reaction evidence="7">
        <text>a 2'-deoxyadenosine in DNA + S-adenosyl-L-methionine = an N(6)-methyl-2'-deoxyadenosine in DNA + S-adenosyl-L-homocysteine + H(+)</text>
        <dbReference type="Rhea" id="RHEA:15197"/>
        <dbReference type="Rhea" id="RHEA-COMP:12418"/>
        <dbReference type="Rhea" id="RHEA-COMP:12419"/>
        <dbReference type="ChEBI" id="CHEBI:15378"/>
        <dbReference type="ChEBI" id="CHEBI:57856"/>
        <dbReference type="ChEBI" id="CHEBI:59789"/>
        <dbReference type="ChEBI" id="CHEBI:90615"/>
        <dbReference type="ChEBI" id="CHEBI:90616"/>
        <dbReference type="EC" id="2.1.1.72"/>
    </reaction>
</comment>
<name>A0AAW4ISM1_CLOPF</name>
<dbReference type="PANTHER" id="PTHR42933:SF3">
    <property type="entry name" value="TYPE I RESTRICTION ENZYME MJAVIII METHYLASE SUBUNIT"/>
    <property type="match status" value="1"/>
</dbReference>
<dbReference type="PANTHER" id="PTHR42933">
    <property type="entry name" value="SLR6095 PROTEIN"/>
    <property type="match status" value="1"/>
</dbReference>
<evidence type="ECO:0000256" key="7">
    <source>
        <dbReference type="ARBA" id="ARBA00047942"/>
    </source>
</evidence>
<dbReference type="GO" id="GO:0009307">
    <property type="term" value="P:DNA restriction-modification system"/>
    <property type="evidence" value="ECO:0007669"/>
    <property type="project" value="UniProtKB-KW"/>
</dbReference>
<dbReference type="Gene3D" id="3.40.50.150">
    <property type="entry name" value="Vaccinia Virus protein VP39"/>
    <property type="match status" value="1"/>
</dbReference>
<keyword evidence="8" id="KW-0175">Coiled coil</keyword>